<reference evidence="2" key="1">
    <citation type="submission" date="2015-11" db="EMBL/GenBank/DDBJ databases">
        <authorList>
            <person name="Anvar S.Y."/>
        </authorList>
    </citation>
    <scope>NUCLEOTIDE SEQUENCE [LARGE SCALE GENOMIC DNA]</scope>
</reference>
<protein>
    <submittedName>
        <fullName evidence="1">Uncharacterized protein</fullName>
    </submittedName>
</protein>
<organism evidence="1 2">
    <name type="scientific">Helicobacter typhlonius</name>
    <dbReference type="NCBI Taxonomy" id="76936"/>
    <lineage>
        <taxon>Bacteria</taxon>
        <taxon>Pseudomonadati</taxon>
        <taxon>Campylobacterota</taxon>
        <taxon>Epsilonproteobacteria</taxon>
        <taxon>Campylobacterales</taxon>
        <taxon>Helicobacteraceae</taxon>
        <taxon>Helicobacter</taxon>
    </lineage>
</organism>
<name>A0A0S4PZ11_9HELI</name>
<proteinExistence type="predicted"/>
<dbReference type="KEGG" id="hty:BN2458_PEG1563"/>
<dbReference type="AlphaFoldDB" id="A0A0S4PZ11"/>
<evidence type="ECO:0000313" key="2">
    <source>
        <dbReference type="Proteomes" id="UP000064525"/>
    </source>
</evidence>
<dbReference type="Proteomes" id="UP000064525">
    <property type="component" value="Chromosome I"/>
</dbReference>
<dbReference type="PATRIC" id="fig|76936.10.peg.1526"/>
<gene>
    <name evidence="1" type="ORF">BN2458_PEG1563</name>
</gene>
<dbReference type="EMBL" id="LN907858">
    <property type="protein sequence ID" value="CUU40446.1"/>
    <property type="molecule type" value="Genomic_DNA"/>
</dbReference>
<accession>A0A0S4PZ11</accession>
<evidence type="ECO:0000313" key="1">
    <source>
        <dbReference type="EMBL" id="CUU40446.1"/>
    </source>
</evidence>
<sequence length="39" mass="4694">MSNYAVAKPQTHIDIFYSLFFIQKIKKRFFTTKIPQLTK</sequence>